<name>A0A3B0TJ82_9ZZZZ</name>
<keyword evidence="4 6" id="KW-1133">Transmembrane helix</keyword>
<accession>A0A3B0TJ82</accession>
<dbReference type="GO" id="GO:0005886">
    <property type="term" value="C:plasma membrane"/>
    <property type="evidence" value="ECO:0007669"/>
    <property type="project" value="UniProtKB-SubCell"/>
</dbReference>
<feature type="transmembrane region" description="Helical" evidence="6">
    <location>
        <begin position="305"/>
        <end position="325"/>
    </location>
</feature>
<dbReference type="InterPro" id="IPR001851">
    <property type="entry name" value="ABC_transp_permease"/>
</dbReference>
<feature type="transmembrane region" description="Helical" evidence="6">
    <location>
        <begin position="260"/>
        <end position="285"/>
    </location>
</feature>
<protein>
    <submittedName>
        <fullName evidence="7">Branched-chain amino acid transport system permease protein LivM (TC 3.A.1.4.1)</fullName>
    </submittedName>
</protein>
<keyword evidence="3 6" id="KW-0812">Transmembrane</keyword>
<organism evidence="7">
    <name type="scientific">hydrothermal vent metagenome</name>
    <dbReference type="NCBI Taxonomy" id="652676"/>
    <lineage>
        <taxon>unclassified sequences</taxon>
        <taxon>metagenomes</taxon>
        <taxon>ecological metagenomes</taxon>
    </lineage>
</organism>
<sequence length="365" mass="39839">MRFVFKRSYNDDIKLFKHRTQMFWYLALLIFVVALPWLIDDFLIGEATNVLIWAIAGMGLMVLAGHTGQASLGHAAFMAIGCYANVIMLQRGVPFIIAFPLSGIIAGIAGTIIALPVLRLHGIYLAIATLAISILTDDIIVITSSWTGGVGGLAAPPFDIFGVDINRYGTPILFYFLTLVVTLLVLWAYRNILRSPLGRSFVAVRDSEISAQALGVNITKTKAISFGISCAIVGLAGALLGLFAGAFNNETFNLVLSIQLLLMIVIGGLGSIHGAFFGALVIGFLPQAIAITRDGISETFGLGTIIIPGIESGVFALILIGFILFEPRGIYGRWIKIRTYFELFPFYRKGMFKRQKTYLKTERMK</sequence>
<evidence type="ECO:0000256" key="2">
    <source>
        <dbReference type="ARBA" id="ARBA00022475"/>
    </source>
</evidence>
<feature type="transmembrane region" description="Helical" evidence="6">
    <location>
        <begin position="95"/>
        <end position="117"/>
    </location>
</feature>
<evidence type="ECO:0000256" key="5">
    <source>
        <dbReference type="ARBA" id="ARBA00023136"/>
    </source>
</evidence>
<gene>
    <name evidence="7" type="ORF">MNBD_ALPHA11-502</name>
</gene>
<evidence type="ECO:0000313" key="7">
    <source>
        <dbReference type="EMBL" id="VAW16810.1"/>
    </source>
</evidence>
<dbReference type="AlphaFoldDB" id="A0A3B0TJ82"/>
<dbReference type="PANTHER" id="PTHR30482:SF20">
    <property type="entry name" value="HIGH-AFFINITY BRANCHED-CHAIN AMINO ACID TRANSPORT SYSTEM PERMEASE PROTEIN LIVM"/>
    <property type="match status" value="1"/>
</dbReference>
<feature type="transmembrane region" description="Helical" evidence="6">
    <location>
        <begin position="51"/>
        <end position="83"/>
    </location>
</feature>
<proteinExistence type="predicted"/>
<dbReference type="GO" id="GO:0015658">
    <property type="term" value="F:branched-chain amino acid transmembrane transporter activity"/>
    <property type="evidence" value="ECO:0007669"/>
    <property type="project" value="InterPro"/>
</dbReference>
<evidence type="ECO:0000256" key="3">
    <source>
        <dbReference type="ARBA" id="ARBA00022692"/>
    </source>
</evidence>
<dbReference type="CDD" id="cd06581">
    <property type="entry name" value="TM_PBP1_LivM_like"/>
    <property type="match status" value="1"/>
</dbReference>
<dbReference type="Pfam" id="PF02653">
    <property type="entry name" value="BPD_transp_2"/>
    <property type="match status" value="1"/>
</dbReference>
<feature type="transmembrane region" description="Helical" evidence="6">
    <location>
        <begin position="123"/>
        <end position="147"/>
    </location>
</feature>
<evidence type="ECO:0000256" key="6">
    <source>
        <dbReference type="SAM" id="Phobius"/>
    </source>
</evidence>
<comment type="subcellular location">
    <subcellularLocation>
        <location evidence="1">Cell membrane</location>
        <topology evidence="1">Multi-pass membrane protein</topology>
    </subcellularLocation>
</comment>
<keyword evidence="2" id="KW-1003">Cell membrane</keyword>
<dbReference type="PANTHER" id="PTHR30482">
    <property type="entry name" value="HIGH-AFFINITY BRANCHED-CHAIN AMINO ACID TRANSPORT SYSTEM PERMEASE"/>
    <property type="match status" value="1"/>
</dbReference>
<evidence type="ECO:0000256" key="4">
    <source>
        <dbReference type="ARBA" id="ARBA00022989"/>
    </source>
</evidence>
<feature type="transmembrane region" description="Helical" evidence="6">
    <location>
        <begin position="168"/>
        <end position="189"/>
    </location>
</feature>
<feature type="transmembrane region" description="Helical" evidence="6">
    <location>
        <begin position="21"/>
        <end position="39"/>
    </location>
</feature>
<dbReference type="EMBL" id="UOEQ01000114">
    <property type="protein sequence ID" value="VAW16810.1"/>
    <property type="molecule type" value="Genomic_DNA"/>
</dbReference>
<reference evidence="7" key="1">
    <citation type="submission" date="2018-06" db="EMBL/GenBank/DDBJ databases">
        <authorList>
            <person name="Zhirakovskaya E."/>
        </authorList>
    </citation>
    <scope>NUCLEOTIDE SEQUENCE</scope>
</reference>
<evidence type="ECO:0000256" key="1">
    <source>
        <dbReference type="ARBA" id="ARBA00004651"/>
    </source>
</evidence>
<feature type="transmembrane region" description="Helical" evidence="6">
    <location>
        <begin position="224"/>
        <end position="248"/>
    </location>
</feature>
<keyword evidence="5 6" id="KW-0472">Membrane</keyword>
<dbReference type="InterPro" id="IPR043428">
    <property type="entry name" value="LivM-like"/>
</dbReference>